<feature type="domain" description="SNRNP25 ubiquitin-like" evidence="1">
    <location>
        <begin position="55"/>
        <end position="142"/>
    </location>
</feature>
<gene>
    <name evidence="3" type="primary">LOC112274067</name>
    <name evidence="2" type="ORF">PHYPA_025833</name>
</gene>
<dbReference type="Gramene" id="Pp3c21_7260V3.5">
    <property type="protein sequence ID" value="Pp3c21_7260V3.5"/>
    <property type="gene ID" value="Pp3c21_7260"/>
</dbReference>
<evidence type="ECO:0000259" key="1">
    <source>
        <dbReference type="Pfam" id="PF18036"/>
    </source>
</evidence>
<name>A9TP72_PHYPA</name>
<dbReference type="PaxDb" id="3218-PP1S278_22V6.1"/>
<evidence type="ECO:0000313" key="2">
    <source>
        <dbReference type="EMBL" id="PNR31710.1"/>
    </source>
</evidence>
<dbReference type="InterPro" id="IPR029071">
    <property type="entry name" value="Ubiquitin-like_domsf"/>
</dbReference>
<protein>
    <recommendedName>
        <fullName evidence="1">SNRNP25 ubiquitin-like domain-containing protein</fullName>
    </recommendedName>
</protein>
<dbReference type="EnsemblPlants" id="Pp3c21_7260V3.5">
    <property type="protein sequence ID" value="Pp3c21_7260V3.5"/>
    <property type="gene ID" value="Pp3c21_7260"/>
</dbReference>
<organism evidence="2">
    <name type="scientific">Physcomitrium patens</name>
    <name type="common">Spreading-leaved earth moss</name>
    <name type="synonym">Physcomitrella patens</name>
    <dbReference type="NCBI Taxonomy" id="3218"/>
    <lineage>
        <taxon>Eukaryota</taxon>
        <taxon>Viridiplantae</taxon>
        <taxon>Streptophyta</taxon>
        <taxon>Embryophyta</taxon>
        <taxon>Bryophyta</taxon>
        <taxon>Bryophytina</taxon>
        <taxon>Bryopsida</taxon>
        <taxon>Funariidae</taxon>
        <taxon>Funariales</taxon>
        <taxon>Funariaceae</taxon>
        <taxon>Physcomitrium</taxon>
    </lineage>
</organism>
<dbReference type="GeneID" id="112274067"/>
<dbReference type="Pfam" id="PF18036">
    <property type="entry name" value="Ubiquitin_4"/>
    <property type="match status" value="1"/>
</dbReference>
<sequence>MSGVRRGDLGTYFRRSQFEPLVSTLPYEHSLDHVPKNETVVGTDTLIGVKLGSAIRLSILKLDGIHFEVTVPNNGKVRDLKQSIMMYVDSDEQSQLGHRHISWKHVWNNFCLSFGKEKLVDDDARLHDFGIRNNDELRFEHHVAAREEFRHPRVMKPRFFYGPHKN</sequence>
<accession>A9TP72</accession>
<dbReference type="Gramene" id="Pp3c21_7260V3.1">
    <property type="protein sequence ID" value="Pp3c21_7260V3.1"/>
    <property type="gene ID" value="Pp3c21_7260"/>
</dbReference>
<evidence type="ECO:0000313" key="4">
    <source>
        <dbReference type="Proteomes" id="UP000006727"/>
    </source>
</evidence>
<dbReference type="PANTHER" id="PTHR14942:SF0">
    <property type="entry name" value="U11_U12 SMALL NUCLEAR RIBONUCLEOPROTEIN 25 KDA PROTEIN"/>
    <property type="match status" value="1"/>
</dbReference>
<dbReference type="CDD" id="cd17058">
    <property type="entry name" value="Ubl_SNRNP25"/>
    <property type="match status" value="1"/>
</dbReference>
<dbReference type="Proteomes" id="UP000006727">
    <property type="component" value="Chromosome 21"/>
</dbReference>
<dbReference type="SUPFAM" id="SSF54236">
    <property type="entry name" value="Ubiquitin-like"/>
    <property type="match status" value="1"/>
</dbReference>
<dbReference type="PANTHER" id="PTHR14942">
    <property type="entry name" value="U11/U12 SMALL NUCLEAR RIBONUCLEOPROTEIN 25 KDA PROTEIN"/>
    <property type="match status" value="1"/>
</dbReference>
<dbReference type="eggNOG" id="ENOG502RXSI">
    <property type="taxonomic scope" value="Eukaryota"/>
</dbReference>
<evidence type="ECO:0000313" key="3">
    <source>
        <dbReference type="EnsemblPlants" id="Pp3c21_7260V3.1"/>
    </source>
</evidence>
<dbReference type="EMBL" id="ABEU02000021">
    <property type="protein sequence ID" value="PNR31710.1"/>
    <property type="molecule type" value="Genomic_DNA"/>
</dbReference>
<dbReference type="OrthoDB" id="72819at2759"/>
<dbReference type="Gene3D" id="3.10.20.90">
    <property type="entry name" value="Phosphatidylinositol 3-kinase Catalytic Subunit, Chain A, domain 1"/>
    <property type="match status" value="1"/>
</dbReference>
<dbReference type="STRING" id="3218.A9TP72"/>
<reference evidence="3" key="3">
    <citation type="submission" date="2020-12" db="UniProtKB">
        <authorList>
            <consortium name="EnsemblPlants"/>
        </authorList>
    </citation>
    <scope>IDENTIFICATION</scope>
</reference>
<keyword evidence="4" id="KW-1185">Reference proteome</keyword>
<reference evidence="2 4" key="2">
    <citation type="journal article" date="2018" name="Plant J.">
        <title>The Physcomitrella patens chromosome-scale assembly reveals moss genome structure and evolution.</title>
        <authorList>
            <person name="Lang D."/>
            <person name="Ullrich K.K."/>
            <person name="Murat F."/>
            <person name="Fuchs J."/>
            <person name="Jenkins J."/>
            <person name="Haas F.B."/>
            <person name="Piednoel M."/>
            <person name="Gundlach H."/>
            <person name="Van Bel M."/>
            <person name="Meyberg R."/>
            <person name="Vives C."/>
            <person name="Morata J."/>
            <person name="Symeonidi A."/>
            <person name="Hiss M."/>
            <person name="Muchero W."/>
            <person name="Kamisugi Y."/>
            <person name="Saleh O."/>
            <person name="Blanc G."/>
            <person name="Decker E.L."/>
            <person name="van Gessel N."/>
            <person name="Grimwood J."/>
            <person name="Hayes R.D."/>
            <person name="Graham S.W."/>
            <person name="Gunter L.E."/>
            <person name="McDaniel S.F."/>
            <person name="Hoernstein S.N.W."/>
            <person name="Larsson A."/>
            <person name="Li F.W."/>
            <person name="Perroud P.F."/>
            <person name="Phillips J."/>
            <person name="Ranjan P."/>
            <person name="Rokshar D.S."/>
            <person name="Rothfels C.J."/>
            <person name="Schneider L."/>
            <person name="Shu S."/>
            <person name="Stevenson D.W."/>
            <person name="Thummler F."/>
            <person name="Tillich M."/>
            <person name="Villarreal Aguilar J.C."/>
            <person name="Widiez T."/>
            <person name="Wong G.K."/>
            <person name="Wymore A."/>
            <person name="Zhang Y."/>
            <person name="Zimmer A.D."/>
            <person name="Quatrano R.S."/>
            <person name="Mayer K.F.X."/>
            <person name="Goodstein D."/>
            <person name="Casacuberta J.M."/>
            <person name="Vandepoele K."/>
            <person name="Reski R."/>
            <person name="Cuming A.C."/>
            <person name="Tuskan G.A."/>
            <person name="Maumus F."/>
            <person name="Salse J."/>
            <person name="Schmutz J."/>
            <person name="Rensing S.A."/>
        </authorList>
    </citation>
    <scope>NUCLEOTIDE SEQUENCE [LARGE SCALE GENOMIC DNA]</scope>
    <source>
        <strain evidence="3 4">cv. Gransden 2004</strain>
    </source>
</reference>
<proteinExistence type="predicted"/>
<reference evidence="2 4" key="1">
    <citation type="journal article" date="2008" name="Science">
        <title>The Physcomitrella genome reveals evolutionary insights into the conquest of land by plants.</title>
        <authorList>
            <person name="Rensing S."/>
            <person name="Lang D."/>
            <person name="Zimmer A."/>
            <person name="Terry A."/>
            <person name="Salamov A."/>
            <person name="Shapiro H."/>
            <person name="Nishiyama T."/>
            <person name="Perroud P.-F."/>
            <person name="Lindquist E."/>
            <person name="Kamisugi Y."/>
            <person name="Tanahashi T."/>
            <person name="Sakakibara K."/>
            <person name="Fujita T."/>
            <person name="Oishi K."/>
            <person name="Shin-I T."/>
            <person name="Kuroki Y."/>
            <person name="Toyoda A."/>
            <person name="Suzuki Y."/>
            <person name="Hashimoto A."/>
            <person name="Yamaguchi K."/>
            <person name="Sugano A."/>
            <person name="Kohara Y."/>
            <person name="Fujiyama A."/>
            <person name="Anterola A."/>
            <person name="Aoki S."/>
            <person name="Ashton N."/>
            <person name="Barbazuk W.B."/>
            <person name="Barker E."/>
            <person name="Bennetzen J."/>
            <person name="Bezanilla M."/>
            <person name="Blankenship R."/>
            <person name="Cho S.H."/>
            <person name="Dutcher S."/>
            <person name="Estelle M."/>
            <person name="Fawcett J.A."/>
            <person name="Gundlach H."/>
            <person name="Hanada K."/>
            <person name="Heyl A."/>
            <person name="Hicks K.A."/>
            <person name="Hugh J."/>
            <person name="Lohr M."/>
            <person name="Mayer K."/>
            <person name="Melkozernov A."/>
            <person name="Murata T."/>
            <person name="Nelson D."/>
            <person name="Pils B."/>
            <person name="Prigge M."/>
            <person name="Reiss B."/>
            <person name="Renner T."/>
            <person name="Rombauts S."/>
            <person name="Rushton P."/>
            <person name="Sanderfoot A."/>
            <person name="Schween G."/>
            <person name="Shiu S.-H."/>
            <person name="Stueber K."/>
            <person name="Theodoulou F.L."/>
            <person name="Tu H."/>
            <person name="Van de Peer Y."/>
            <person name="Verrier P.J."/>
            <person name="Waters E."/>
            <person name="Wood A."/>
            <person name="Yang L."/>
            <person name="Cove D."/>
            <person name="Cuming A."/>
            <person name="Hasebe M."/>
            <person name="Lucas S."/>
            <person name="Mishler D.B."/>
            <person name="Reski R."/>
            <person name="Grigoriev I."/>
            <person name="Quatrano R.S."/>
            <person name="Boore J.L."/>
        </authorList>
    </citation>
    <scope>NUCLEOTIDE SEQUENCE [LARGE SCALE GENOMIC DNA]</scope>
    <source>
        <strain evidence="3 4">cv. Gransden 2004</strain>
    </source>
</reference>
<dbReference type="EnsemblPlants" id="Pp3c21_7260V3.1">
    <property type="protein sequence ID" value="Pp3c21_7260V3.1"/>
    <property type="gene ID" value="Pp3c21_7260"/>
</dbReference>
<dbReference type="RefSeq" id="XP_073385845.1">
    <property type="nucleotide sequence ID" value="XM_073529744.1"/>
</dbReference>
<dbReference type="InterPro" id="IPR039690">
    <property type="entry name" value="SNRNP25"/>
</dbReference>
<dbReference type="GO" id="GO:0000398">
    <property type="term" value="P:mRNA splicing, via spliceosome"/>
    <property type="evidence" value="ECO:0007669"/>
    <property type="project" value="InterPro"/>
</dbReference>
<dbReference type="AlphaFoldDB" id="A9TP72"/>
<dbReference type="InterPro" id="IPR040610">
    <property type="entry name" value="SNRNP25_ubiquitin"/>
</dbReference>